<keyword evidence="1" id="KW-1133">Transmembrane helix</keyword>
<dbReference type="InterPro" id="IPR004676">
    <property type="entry name" value="Cd-R_transporter"/>
</dbReference>
<organism evidence="2 3">
    <name type="scientific">Leptolyngbya boryana NIES-2135</name>
    <dbReference type="NCBI Taxonomy" id="1973484"/>
    <lineage>
        <taxon>Bacteria</taxon>
        <taxon>Bacillati</taxon>
        <taxon>Cyanobacteriota</taxon>
        <taxon>Cyanophyceae</taxon>
        <taxon>Leptolyngbyales</taxon>
        <taxon>Leptolyngbyaceae</taxon>
        <taxon>Leptolyngbya group</taxon>
        <taxon>Leptolyngbya</taxon>
    </lineage>
</organism>
<proteinExistence type="predicted"/>
<name>A0A1Z4J954_LEPBY</name>
<gene>
    <name evidence="2" type="ORF">NIES2135_00530</name>
</gene>
<evidence type="ECO:0000313" key="2">
    <source>
        <dbReference type="EMBL" id="BAY53251.1"/>
    </source>
</evidence>
<keyword evidence="3" id="KW-1185">Reference proteome</keyword>
<accession>A0A1Z4J954</accession>
<sequence length="218" mass="24087">MNWLEGTLMTGTAVAFATTFDDNLYLTIFFGKVNRTFCPRHVVIGEYLGFTALIGVSLVGFLGGLVISEQLLGLLGFLPIAIGASQLLKHEEDDDVVHTVSSSLKTPQARRTPQESFWATLKDPQTYRVSAVTIANGGNNIGIYVPLFATSTLPRLSVIVSICYATIGLWCFLSYHLTRQPAIAFVIARYARKVFPFVLMWIGLRIVMDNGSYQLLFP</sequence>
<dbReference type="Proteomes" id="UP000217895">
    <property type="component" value="Chromosome"/>
</dbReference>
<feature type="transmembrane region" description="Helical" evidence="1">
    <location>
        <begin position="190"/>
        <end position="208"/>
    </location>
</feature>
<feature type="transmembrane region" description="Helical" evidence="1">
    <location>
        <begin position="6"/>
        <end position="26"/>
    </location>
</feature>
<evidence type="ECO:0000313" key="3">
    <source>
        <dbReference type="Proteomes" id="UP000217895"/>
    </source>
</evidence>
<feature type="transmembrane region" description="Helical" evidence="1">
    <location>
        <begin position="156"/>
        <end position="178"/>
    </location>
</feature>
<keyword evidence="1" id="KW-0472">Membrane</keyword>
<evidence type="ECO:0000256" key="1">
    <source>
        <dbReference type="SAM" id="Phobius"/>
    </source>
</evidence>
<protein>
    <submittedName>
        <fullName evidence="2">Cadmium resistance transporter</fullName>
    </submittedName>
</protein>
<feature type="transmembrane region" description="Helical" evidence="1">
    <location>
        <begin position="47"/>
        <end position="67"/>
    </location>
</feature>
<dbReference type="EMBL" id="AP018203">
    <property type="protein sequence ID" value="BAY53251.1"/>
    <property type="molecule type" value="Genomic_DNA"/>
</dbReference>
<reference evidence="2 3" key="1">
    <citation type="submission" date="2017-06" db="EMBL/GenBank/DDBJ databases">
        <title>Genome sequencing of cyanobaciteial culture collection at National Institute for Environmental Studies (NIES).</title>
        <authorList>
            <person name="Hirose Y."/>
            <person name="Shimura Y."/>
            <person name="Fujisawa T."/>
            <person name="Nakamura Y."/>
            <person name="Kawachi M."/>
        </authorList>
    </citation>
    <scope>NUCLEOTIDE SEQUENCE [LARGE SCALE GENOMIC DNA]</scope>
    <source>
        <strain evidence="2 3">NIES-2135</strain>
    </source>
</reference>
<keyword evidence="1" id="KW-0812">Transmembrane</keyword>
<dbReference type="AlphaFoldDB" id="A0A1Z4J954"/>
<dbReference type="Pfam" id="PF03596">
    <property type="entry name" value="Cad"/>
    <property type="match status" value="1"/>
</dbReference>